<gene>
    <name evidence="8" type="ORF">GCM10025867_29670</name>
</gene>
<dbReference type="InterPro" id="IPR050984">
    <property type="entry name" value="Gfo/Idh/MocA_domain"/>
</dbReference>
<dbReference type="InterPro" id="IPR000683">
    <property type="entry name" value="Gfo/Idh/MocA-like_OxRdtase_N"/>
</dbReference>
<dbReference type="Gene3D" id="3.40.50.720">
    <property type="entry name" value="NAD(P)-binding Rossmann-like Domain"/>
    <property type="match status" value="1"/>
</dbReference>
<dbReference type="PANTHER" id="PTHR22604">
    <property type="entry name" value="OXIDOREDUCTASES"/>
    <property type="match status" value="1"/>
</dbReference>
<evidence type="ECO:0000256" key="1">
    <source>
        <dbReference type="ARBA" id="ARBA00010928"/>
    </source>
</evidence>
<dbReference type="Proteomes" id="UP001321486">
    <property type="component" value="Chromosome"/>
</dbReference>
<dbReference type="SUPFAM" id="SSF55347">
    <property type="entry name" value="Glyceraldehyde-3-phosphate dehydrogenase-like, C-terminal domain"/>
    <property type="match status" value="1"/>
</dbReference>
<evidence type="ECO:0000256" key="2">
    <source>
        <dbReference type="ARBA" id="ARBA00023002"/>
    </source>
</evidence>
<dbReference type="EMBL" id="AP027732">
    <property type="protein sequence ID" value="BDZ50726.1"/>
    <property type="molecule type" value="Genomic_DNA"/>
</dbReference>
<feature type="region of interest" description="Disordered" evidence="4">
    <location>
        <begin position="467"/>
        <end position="494"/>
    </location>
</feature>
<feature type="domain" description="NADP-dependent oxidoreductase" evidence="5">
    <location>
        <begin position="414"/>
        <end position="464"/>
    </location>
</feature>
<dbReference type="InterPro" id="IPR055170">
    <property type="entry name" value="GFO_IDH_MocA-like_dom"/>
</dbReference>
<dbReference type="Gene3D" id="3.30.360.10">
    <property type="entry name" value="Dihydrodipicolinate Reductase, domain 2"/>
    <property type="match status" value="1"/>
</dbReference>
<evidence type="ECO:0000259" key="7">
    <source>
        <dbReference type="Pfam" id="PF22725"/>
    </source>
</evidence>
<evidence type="ECO:0000313" key="8">
    <source>
        <dbReference type="EMBL" id="BDZ50726.1"/>
    </source>
</evidence>
<name>A0ABM8GR11_9MICO</name>
<evidence type="ECO:0000259" key="6">
    <source>
        <dbReference type="Pfam" id="PF01408"/>
    </source>
</evidence>
<evidence type="ECO:0000256" key="4">
    <source>
        <dbReference type="SAM" id="MobiDB-lite"/>
    </source>
</evidence>
<organism evidence="8 9">
    <name type="scientific">Frondihabitans sucicola</name>
    <dbReference type="NCBI Taxonomy" id="1268041"/>
    <lineage>
        <taxon>Bacteria</taxon>
        <taxon>Bacillati</taxon>
        <taxon>Actinomycetota</taxon>
        <taxon>Actinomycetes</taxon>
        <taxon>Micrococcales</taxon>
        <taxon>Microbacteriaceae</taxon>
        <taxon>Frondihabitans</taxon>
    </lineage>
</organism>
<keyword evidence="3" id="KW-0520">NAD</keyword>
<dbReference type="InterPro" id="IPR036812">
    <property type="entry name" value="NAD(P)_OxRdtase_dom_sf"/>
</dbReference>
<sequence>MNVHGKDAVNTSTTTTGTVLVDTLRWGIAGPGSIARRFGGQLLTSEVGSLAAVASRSRERGEAFANEFSPEGAPAVVYDSYDELFADPGIDAVYIATVHTEHVRLAMLAIEAGKHVVCEKPLSIDHAGVMRLVEAAREAGVYLAEGYMYRFHPQIARFAELLESETIGRIQHIDASFAFASDPAPDHRLADPQLAGGGILDVGGYPVSIARLVAGIAEGRSFASGTAFAEPVSLTAEGTLSAQGVDDWAAASLVFASGVTANVRTGIRLQDDNTVTVIGSKGRLVLRDPWVPSETDGSDIDVDVVGEPGRTIHIEPDRQWGLEGDAVAHNVRAGQSPQITWADSLGNAAVLDRWREAIGLRYPFEVETAFVPTADGRPLKVRGDSIMKYGTITGIDKRVSRLVLGCDNQLTIGHATAMFDHFTELGGNTFDTGYIYGNGLMERLLGRWIANRGLRDDVVVIGKERTPRTAIPSRSRGSSARPSTACRPTTSTCI</sequence>
<dbReference type="Pfam" id="PF22725">
    <property type="entry name" value="GFO_IDH_MocA_C3"/>
    <property type="match status" value="1"/>
</dbReference>
<comment type="similarity">
    <text evidence="1">Belongs to the Gfo/Idh/MocA family.</text>
</comment>
<keyword evidence="2" id="KW-0560">Oxidoreductase</keyword>
<dbReference type="InterPro" id="IPR023210">
    <property type="entry name" value="NADP_OxRdtase_dom"/>
</dbReference>
<dbReference type="SUPFAM" id="SSF51735">
    <property type="entry name" value="NAD(P)-binding Rossmann-fold domains"/>
    <property type="match status" value="1"/>
</dbReference>
<reference evidence="9" key="1">
    <citation type="journal article" date="2019" name="Int. J. Syst. Evol. Microbiol.">
        <title>The Global Catalogue of Microorganisms (GCM) 10K type strain sequencing project: providing services to taxonomists for standard genome sequencing and annotation.</title>
        <authorList>
            <consortium name="The Broad Institute Genomics Platform"/>
            <consortium name="The Broad Institute Genome Sequencing Center for Infectious Disease"/>
            <person name="Wu L."/>
            <person name="Ma J."/>
        </authorList>
    </citation>
    <scope>NUCLEOTIDE SEQUENCE [LARGE SCALE GENOMIC DNA]</scope>
    <source>
        <strain evidence="9">NBRC 108728</strain>
    </source>
</reference>
<evidence type="ECO:0000259" key="5">
    <source>
        <dbReference type="Pfam" id="PF00248"/>
    </source>
</evidence>
<dbReference type="Gene3D" id="3.20.20.100">
    <property type="entry name" value="NADP-dependent oxidoreductase domain"/>
    <property type="match status" value="1"/>
</dbReference>
<dbReference type="PANTHER" id="PTHR22604:SF105">
    <property type="entry name" value="TRANS-1,2-DIHYDROBENZENE-1,2-DIOL DEHYDROGENASE"/>
    <property type="match status" value="1"/>
</dbReference>
<keyword evidence="9" id="KW-1185">Reference proteome</keyword>
<dbReference type="Pfam" id="PF01408">
    <property type="entry name" value="GFO_IDH_MocA"/>
    <property type="match status" value="1"/>
</dbReference>
<protein>
    <recommendedName>
        <fullName evidence="10">Gfo/Idh/MocA family oxidoreductase</fullName>
    </recommendedName>
</protein>
<feature type="domain" description="Gfo/Idh/MocA-like oxidoreductase N-terminal" evidence="6">
    <location>
        <begin position="24"/>
        <end position="147"/>
    </location>
</feature>
<evidence type="ECO:0000256" key="3">
    <source>
        <dbReference type="ARBA" id="ARBA00023027"/>
    </source>
</evidence>
<proteinExistence type="inferred from homology"/>
<feature type="compositionally biased region" description="Low complexity" evidence="4">
    <location>
        <begin position="472"/>
        <end position="483"/>
    </location>
</feature>
<evidence type="ECO:0008006" key="10">
    <source>
        <dbReference type="Google" id="ProtNLM"/>
    </source>
</evidence>
<feature type="domain" description="GFO/IDH/MocA-like oxidoreductase" evidence="7">
    <location>
        <begin position="157"/>
        <end position="284"/>
    </location>
</feature>
<evidence type="ECO:0000313" key="9">
    <source>
        <dbReference type="Proteomes" id="UP001321486"/>
    </source>
</evidence>
<dbReference type="SUPFAM" id="SSF51430">
    <property type="entry name" value="NAD(P)-linked oxidoreductase"/>
    <property type="match status" value="1"/>
</dbReference>
<dbReference type="Pfam" id="PF00248">
    <property type="entry name" value="Aldo_ket_red"/>
    <property type="match status" value="1"/>
</dbReference>
<accession>A0ABM8GR11</accession>
<dbReference type="InterPro" id="IPR036291">
    <property type="entry name" value="NAD(P)-bd_dom_sf"/>
</dbReference>